<feature type="compositionally biased region" description="Polar residues" evidence="1">
    <location>
        <begin position="310"/>
        <end position="332"/>
    </location>
</feature>
<dbReference type="InterPro" id="IPR013320">
    <property type="entry name" value="ConA-like_dom_sf"/>
</dbReference>
<evidence type="ECO:0000259" key="2">
    <source>
        <dbReference type="Pfam" id="PF12429"/>
    </source>
</evidence>
<dbReference type="Proteomes" id="UP000007350">
    <property type="component" value="Unassembled WGS sequence"/>
</dbReference>
<feature type="compositionally biased region" description="Low complexity" evidence="1">
    <location>
        <begin position="241"/>
        <end position="250"/>
    </location>
</feature>
<feature type="non-terminal residue" evidence="4">
    <location>
        <position position="379"/>
    </location>
</feature>
<evidence type="ECO:0000313" key="4">
    <source>
        <dbReference type="EMBL" id="EKF27178.1"/>
    </source>
</evidence>
<comment type="caution">
    <text evidence="4">The sequence shown here is derived from an EMBL/GenBank/DDBJ whole genome shotgun (WGS) entry which is preliminary data.</text>
</comment>
<feature type="region of interest" description="Disordered" evidence="1">
    <location>
        <begin position="77"/>
        <end position="332"/>
    </location>
</feature>
<feature type="domain" description="DUF3676" evidence="2">
    <location>
        <begin position="93"/>
        <end position="243"/>
    </location>
</feature>
<reference evidence="4 5" key="1">
    <citation type="journal article" date="2012" name="BMC Genomics">
        <title>Comparative genomic analysis of human infective Trypanosoma cruzi lineages with the bat-restricted subspecies T. cruzi marinkellei.</title>
        <authorList>
            <person name="Franzen O."/>
            <person name="Talavera-Lopez C."/>
            <person name="Ochaya S."/>
            <person name="Butler C.E."/>
            <person name="Messenger L.A."/>
            <person name="Lewis M.D."/>
            <person name="Llewellyn M.S."/>
            <person name="Marinkelle C.J."/>
            <person name="Tyler K.M."/>
            <person name="Miles M.A."/>
            <person name="Andersson B."/>
        </authorList>
    </citation>
    <scope>NUCLEOTIDE SEQUENCE [LARGE SCALE GENOMIC DNA]</scope>
    <source>
        <strain evidence="4 5">B7</strain>
    </source>
</reference>
<dbReference type="EMBL" id="AHKC01018823">
    <property type="protein sequence ID" value="EKF27178.1"/>
    <property type="molecule type" value="Genomic_DNA"/>
</dbReference>
<sequence length="379" mass="40333">MDSDKWTVLVDQEKIHHTEYNEDLFDSYRISHFYIGGDSKDKSATGGHVTVTNVMLYNEKLSDGDLDELKESKVTIPSQGVEKNPTEPAASAEALVDSESKIEEVIASHEELTDNDAGEKKEEKAQNPVHAASSSTVVAGSSVSEPVTAVESAENSRPGENAQLSDGEKSPEATLNEENESMQRDSEGQPQDSQSVESREATDVEASSGSNDTEQPVEEGKADDRSGGSTSSVAASLSMETATGTGATGAEQTLSPEAGDRHSERKMYSVSSPTSSKSDAEPTSAKDTDVISQNEEAEISFEGSEKVPQSVDTTPDNTNSTPKETEIPSESNTTLLSDHDISLEHRQLSDLSAMGLVGDSTVHGCVSRVFLLLLLGLCV</sequence>
<proteinExistence type="predicted"/>
<organism evidence="4 5">
    <name type="scientific">Trypanosoma cruzi marinkellei</name>
    <dbReference type="NCBI Taxonomy" id="85056"/>
    <lineage>
        <taxon>Eukaryota</taxon>
        <taxon>Discoba</taxon>
        <taxon>Euglenozoa</taxon>
        <taxon>Kinetoplastea</taxon>
        <taxon>Metakinetoplastina</taxon>
        <taxon>Trypanosomatida</taxon>
        <taxon>Trypanosomatidae</taxon>
        <taxon>Trypanosoma</taxon>
        <taxon>Schizotrypanum</taxon>
    </lineage>
</organism>
<evidence type="ECO:0000313" key="5">
    <source>
        <dbReference type="Proteomes" id="UP000007350"/>
    </source>
</evidence>
<keyword evidence="5" id="KW-1185">Reference proteome</keyword>
<feature type="compositionally biased region" description="Polar residues" evidence="1">
    <location>
        <begin position="227"/>
        <end position="240"/>
    </location>
</feature>
<feature type="compositionally biased region" description="Polar residues" evidence="1">
    <location>
        <begin position="205"/>
        <end position="214"/>
    </location>
</feature>
<feature type="compositionally biased region" description="Basic and acidic residues" evidence="1">
    <location>
        <begin position="258"/>
        <end position="267"/>
    </location>
</feature>
<evidence type="ECO:0000259" key="3">
    <source>
        <dbReference type="Pfam" id="PF22925"/>
    </source>
</evidence>
<dbReference type="InterPro" id="IPR022144">
    <property type="entry name" value="DUF3676"/>
</dbReference>
<dbReference type="OrthoDB" id="10472569at2759"/>
<feature type="compositionally biased region" description="Low complexity" evidence="1">
    <location>
        <begin position="131"/>
        <end position="144"/>
    </location>
</feature>
<name>K2LX44_TRYCR</name>
<feature type="compositionally biased region" description="Basic and acidic residues" evidence="1">
    <location>
        <begin position="98"/>
        <end position="125"/>
    </location>
</feature>
<protein>
    <submittedName>
        <fullName evidence="4">Trans-sialidase, putative</fullName>
    </submittedName>
</protein>
<dbReference type="Gene3D" id="2.60.120.200">
    <property type="match status" value="1"/>
</dbReference>
<evidence type="ECO:0000256" key="1">
    <source>
        <dbReference type="SAM" id="MobiDB-lite"/>
    </source>
</evidence>
<gene>
    <name evidence="4" type="ORF">MOQ_009105</name>
</gene>
<feature type="compositionally biased region" description="Basic and acidic residues" evidence="1">
    <location>
        <begin position="278"/>
        <end position="289"/>
    </location>
</feature>
<dbReference type="Pfam" id="PF12429">
    <property type="entry name" value="DUF3676"/>
    <property type="match status" value="1"/>
</dbReference>
<feature type="domain" description="Trans-sialidase C-terminal" evidence="3">
    <location>
        <begin position="2"/>
        <end position="63"/>
    </location>
</feature>
<accession>K2LX44</accession>
<dbReference type="InterPro" id="IPR055239">
    <property type="entry name" value="TS_C"/>
</dbReference>
<dbReference type="AlphaFoldDB" id="K2LX44"/>
<dbReference type="Pfam" id="PF22925">
    <property type="entry name" value="TS_C"/>
    <property type="match status" value="1"/>
</dbReference>
<dbReference type="SUPFAM" id="SSF49899">
    <property type="entry name" value="Concanavalin A-like lectins/glucanases"/>
    <property type="match status" value="1"/>
</dbReference>